<evidence type="ECO:0000256" key="1">
    <source>
        <dbReference type="ARBA" id="ARBA00022669"/>
    </source>
</evidence>
<keyword evidence="2" id="KW-0677">Repeat</keyword>
<name>A0A9W9GXR0_9EURO</name>
<dbReference type="Gene3D" id="3.30.60.10">
    <property type="entry name" value="Endochitinase-like"/>
    <property type="match status" value="1"/>
</dbReference>
<dbReference type="PROSITE" id="PS51212">
    <property type="entry name" value="WSC"/>
    <property type="match status" value="2"/>
</dbReference>
<dbReference type="GO" id="GO:0008061">
    <property type="term" value="F:chitin binding"/>
    <property type="evidence" value="ECO:0007669"/>
    <property type="project" value="UniProtKB-UniRule"/>
</dbReference>
<keyword evidence="4" id="KW-1015">Disulfide bond</keyword>
<dbReference type="InterPro" id="IPR051589">
    <property type="entry name" value="Sialate-O-sulfotransferase"/>
</dbReference>
<comment type="caution">
    <text evidence="6">The sequence shown here is derived from an EMBL/GenBank/DDBJ whole genome shotgun (WGS) entry which is preliminary data.</text>
</comment>
<dbReference type="InterPro" id="IPR036861">
    <property type="entry name" value="Endochitinase-like_sf"/>
</dbReference>
<dbReference type="OrthoDB" id="5985073at2759"/>
<keyword evidence="3" id="KW-0843">Virulence</keyword>
<organism evidence="6 7">
    <name type="scientific">Penicillium atrosanguineum</name>
    <dbReference type="NCBI Taxonomy" id="1132637"/>
    <lineage>
        <taxon>Eukaryota</taxon>
        <taxon>Fungi</taxon>
        <taxon>Dikarya</taxon>
        <taxon>Ascomycota</taxon>
        <taxon>Pezizomycotina</taxon>
        <taxon>Eurotiomycetes</taxon>
        <taxon>Eurotiomycetidae</taxon>
        <taxon>Eurotiales</taxon>
        <taxon>Aspergillaceae</taxon>
        <taxon>Penicillium</taxon>
    </lineage>
</organism>
<dbReference type="EMBL" id="JAPZBO010000008">
    <property type="protein sequence ID" value="KAJ5307455.1"/>
    <property type="molecule type" value="Genomic_DNA"/>
</dbReference>
<protein>
    <recommendedName>
        <fullName evidence="8">Carbohydrate-binding module family 18 protein</fullName>
    </recommendedName>
</protein>
<dbReference type="SMART" id="SM00321">
    <property type="entry name" value="WSC"/>
    <property type="match status" value="2"/>
</dbReference>
<dbReference type="PANTHER" id="PTHR45964">
    <property type="entry name" value="WSCD FAMILY MEMBER CG9164"/>
    <property type="match status" value="1"/>
</dbReference>
<evidence type="ECO:0000256" key="2">
    <source>
        <dbReference type="ARBA" id="ARBA00022737"/>
    </source>
</evidence>
<evidence type="ECO:0000256" key="4">
    <source>
        <dbReference type="PROSITE-ProRule" id="PRU00261"/>
    </source>
</evidence>
<dbReference type="InterPro" id="IPR002889">
    <property type="entry name" value="WSC_carb-bd"/>
</dbReference>
<dbReference type="SUPFAM" id="SSF57016">
    <property type="entry name" value="Plant lectins/antimicrobial peptides"/>
    <property type="match status" value="1"/>
</dbReference>
<feature type="disulfide bond" evidence="4">
    <location>
        <begin position="54"/>
        <end position="68"/>
    </location>
</feature>
<gene>
    <name evidence="6" type="ORF">N7476_008111</name>
</gene>
<reference evidence="6" key="1">
    <citation type="submission" date="2022-12" db="EMBL/GenBank/DDBJ databases">
        <authorList>
            <person name="Petersen C."/>
        </authorList>
    </citation>
    <scope>NUCLEOTIDE SEQUENCE</scope>
    <source>
        <strain evidence="6">IBT 21472</strain>
    </source>
</reference>
<keyword evidence="7" id="KW-1185">Reference proteome</keyword>
<evidence type="ECO:0000256" key="5">
    <source>
        <dbReference type="SAM" id="SignalP"/>
    </source>
</evidence>
<evidence type="ECO:0000313" key="7">
    <source>
        <dbReference type="Proteomes" id="UP001147746"/>
    </source>
</evidence>
<comment type="caution">
    <text evidence="4">Lacks conserved residue(s) required for the propagation of feature annotation.</text>
</comment>
<dbReference type="Proteomes" id="UP001147746">
    <property type="component" value="Unassembled WGS sequence"/>
</dbReference>
<evidence type="ECO:0000313" key="6">
    <source>
        <dbReference type="EMBL" id="KAJ5307455.1"/>
    </source>
</evidence>
<dbReference type="InterPro" id="IPR001002">
    <property type="entry name" value="Chitin-bd_1"/>
</dbReference>
<keyword evidence="1 4" id="KW-0147">Chitin-binding</keyword>
<dbReference type="CDD" id="cd11618">
    <property type="entry name" value="ChtBD1_1"/>
    <property type="match status" value="1"/>
</dbReference>
<dbReference type="PROSITE" id="PS50941">
    <property type="entry name" value="CHIT_BIND_I_2"/>
    <property type="match status" value="1"/>
</dbReference>
<reference evidence="6" key="2">
    <citation type="journal article" date="2023" name="IMA Fungus">
        <title>Comparative genomic study of the Penicillium genus elucidates a diverse pangenome and 15 lateral gene transfer events.</title>
        <authorList>
            <person name="Petersen C."/>
            <person name="Sorensen T."/>
            <person name="Nielsen M.R."/>
            <person name="Sondergaard T.E."/>
            <person name="Sorensen J.L."/>
            <person name="Fitzpatrick D.A."/>
            <person name="Frisvad J.C."/>
            <person name="Nielsen K.L."/>
        </authorList>
    </citation>
    <scope>NUCLEOTIDE SEQUENCE</scope>
    <source>
        <strain evidence="6">IBT 21472</strain>
    </source>
</reference>
<sequence>MLILTFIFTGLGLASASPTSMSQSLFPRSSVSTTGTCGAYNGTATCSGSAFGNCCSQFGWCGGDTGYCGYGCQSDYGSCGVSTTLTWKSLGCYSDNTLSRTLNTSLTVSGGTIEACQSACEAKGFTYAGIEYGTQCFCGTAIMNAGASIDSSNCNTVCPQASAEVCGGSNALSLYQVVPIWQSIGCYSDTTLKRTLAHSFNVPGNNVEKCQGVCQDNGYIYAGMEYGSQCFCGNTIDNGATLTSGCGTVCSGNSGEICGGSNSLSMYYRFE</sequence>
<feature type="chain" id="PRO_5041114629" description="Carbohydrate-binding module family 18 protein" evidence="5">
    <location>
        <begin position="17"/>
        <end position="271"/>
    </location>
</feature>
<feature type="signal peptide" evidence="5">
    <location>
        <begin position="1"/>
        <end position="16"/>
    </location>
</feature>
<evidence type="ECO:0000256" key="3">
    <source>
        <dbReference type="ARBA" id="ARBA00023026"/>
    </source>
</evidence>
<evidence type="ECO:0008006" key="8">
    <source>
        <dbReference type="Google" id="ProtNLM"/>
    </source>
</evidence>
<keyword evidence="5" id="KW-0732">Signal</keyword>
<accession>A0A9W9GXR0</accession>
<dbReference type="AlphaFoldDB" id="A0A9W9GXR0"/>
<dbReference type="Pfam" id="PF01822">
    <property type="entry name" value="WSC"/>
    <property type="match status" value="2"/>
</dbReference>
<dbReference type="PANTHER" id="PTHR45964:SF5">
    <property type="entry name" value="WSCD FAMILY MEMBER CG9164"/>
    <property type="match status" value="1"/>
</dbReference>
<proteinExistence type="predicted"/>